<dbReference type="Proteomes" id="UP000240883">
    <property type="component" value="Unassembled WGS sequence"/>
</dbReference>
<keyword evidence="1" id="KW-1133">Transmembrane helix</keyword>
<dbReference type="AlphaFoldDB" id="A0A2T2P3A8"/>
<evidence type="ECO:0000313" key="3">
    <source>
        <dbReference type="Proteomes" id="UP000240883"/>
    </source>
</evidence>
<keyword evidence="1" id="KW-0472">Membrane</keyword>
<proteinExistence type="predicted"/>
<keyword evidence="3" id="KW-1185">Reference proteome</keyword>
<keyword evidence="1" id="KW-0812">Transmembrane</keyword>
<evidence type="ECO:0000256" key="1">
    <source>
        <dbReference type="SAM" id="Phobius"/>
    </source>
</evidence>
<accession>A0A2T2P3A8</accession>
<protein>
    <submittedName>
        <fullName evidence="2">Uncharacterized protein</fullName>
    </submittedName>
</protein>
<name>A0A2T2P3A8_CORCC</name>
<dbReference type="EMBL" id="KZ678130">
    <property type="protein sequence ID" value="PSN72151.1"/>
    <property type="molecule type" value="Genomic_DNA"/>
</dbReference>
<sequence>MVPTSGGGPRSWMRTRVTTMGRTRSVRCFALETGGAWGLGWAGRHWMSWADGMLCFSFLALHSLLEKMKRGRNRDFVIIDRGILLRAWYGKFCSSSMDDLLTGKTMFDLLSRLAPARREHCSGYRCATKC</sequence>
<reference evidence="2 3" key="1">
    <citation type="journal article" date="2018" name="Front. Microbiol.">
        <title>Genome-Wide Analysis of Corynespora cassiicola Leaf Fall Disease Putative Effectors.</title>
        <authorList>
            <person name="Lopez D."/>
            <person name="Ribeiro S."/>
            <person name="Label P."/>
            <person name="Fumanal B."/>
            <person name="Venisse J.S."/>
            <person name="Kohler A."/>
            <person name="de Oliveira R.R."/>
            <person name="Labutti K."/>
            <person name="Lipzen A."/>
            <person name="Lail K."/>
            <person name="Bauer D."/>
            <person name="Ohm R.A."/>
            <person name="Barry K.W."/>
            <person name="Spatafora J."/>
            <person name="Grigoriev I.V."/>
            <person name="Martin F.M."/>
            <person name="Pujade-Renaud V."/>
        </authorList>
    </citation>
    <scope>NUCLEOTIDE SEQUENCE [LARGE SCALE GENOMIC DNA]</scope>
    <source>
        <strain evidence="2 3">Philippines</strain>
    </source>
</reference>
<gene>
    <name evidence="2" type="ORF">BS50DRAFT_244177</name>
</gene>
<organism evidence="2 3">
    <name type="scientific">Corynespora cassiicola Philippines</name>
    <dbReference type="NCBI Taxonomy" id="1448308"/>
    <lineage>
        <taxon>Eukaryota</taxon>
        <taxon>Fungi</taxon>
        <taxon>Dikarya</taxon>
        <taxon>Ascomycota</taxon>
        <taxon>Pezizomycotina</taxon>
        <taxon>Dothideomycetes</taxon>
        <taxon>Pleosporomycetidae</taxon>
        <taxon>Pleosporales</taxon>
        <taxon>Corynesporascaceae</taxon>
        <taxon>Corynespora</taxon>
    </lineage>
</organism>
<feature type="transmembrane region" description="Helical" evidence="1">
    <location>
        <begin position="46"/>
        <end position="65"/>
    </location>
</feature>
<evidence type="ECO:0000313" key="2">
    <source>
        <dbReference type="EMBL" id="PSN72151.1"/>
    </source>
</evidence>